<feature type="region of interest" description="Disordered" evidence="3">
    <location>
        <begin position="120"/>
        <end position="156"/>
    </location>
</feature>
<dbReference type="Pfam" id="PF02181">
    <property type="entry name" value="FH2"/>
    <property type="match status" value="1"/>
</dbReference>
<feature type="compositionally biased region" description="Pro residues" evidence="3">
    <location>
        <begin position="54"/>
        <end position="65"/>
    </location>
</feature>
<dbReference type="SMART" id="SM00498">
    <property type="entry name" value="FH2"/>
    <property type="match status" value="1"/>
</dbReference>
<accession>A0ABD3SWJ9</accession>
<feature type="compositionally biased region" description="Pro residues" evidence="3">
    <location>
        <begin position="309"/>
        <end position="325"/>
    </location>
</feature>
<feature type="domain" description="FH2" evidence="6">
    <location>
        <begin position="364"/>
        <end position="781"/>
    </location>
</feature>
<sequence length="808" mass="89157">MPTTIFFLLLPFTLLHLSSATTFHHRRVLHQPFFPLDTQPPIPIPSSPKYPFFPSHPSPPPPTSFPPNSSSSSLDVTHPPKSKSKSKSTSSILIIFAVVSAAAALLILSFAFFLHLHKKRPPPPQPHPSLSSSKTQRSDSSATTTSNIPKLQRPSQTSSEFLYLGTLANSHPTNTNTNTNIPTSSNNNTRNPDSPELRPLPPLNTPPQQGSHRIVDVDEDEEFYSPKGSSSIGIDSASRRGFDFAIQIENFNGSTSNSSSTYSGSASPQRSISSSLSPPNSMSPGNSIPQSPDLIEIQTISPLHQQMTSPPPPPPPPPPPRPPSLITPVRPIAVENPTLISPIEWLPLASNDSESPNKEKEFEQNNEITRKPKLKPLHWDKVRASSDREMVWDQLKSSSFKLNEEMIETLFVVNAPKPSPKEGTRWQVLPSPGLDNNGSKVLDPKKAQNIAILLRALNVTVEEVCEGLLEGNVSSLGTELLESLLKMAPTKEEERKLKDYKDDSPAKLGAAEKFLKAVLDIPYAFKRVDAMLYVSNFESEVEYLKKSFQTLEAACEELRSSRMFLKLLEAILKTGNRMNVGTNRGDAHAFKLDALVKLVDIKGADGKTTLLHFVVQEIIRSEGARLSNGTHNENDDPKCKKLGLQVVSSISSELSNVRKSAAMDAEVLRTDVSKLSNGIRNIGEIERLNGSCKFSNSMKCFTKKAEEEIIQIQAQESVALSLVKEISEYFHGNSGKEEAHPFRIFMVVRDFLTTLDRVCKEVGTINERMVVSLPRRFPVPVNPMLQPVLGGFQNRKERTLSDEESSSS</sequence>
<evidence type="ECO:0000256" key="2">
    <source>
        <dbReference type="RuleBase" id="RU361260"/>
    </source>
</evidence>
<evidence type="ECO:0000256" key="4">
    <source>
        <dbReference type="SAM" id="Phobius"/>
    </source>
</evidence>
<feature type="region of interest" description="Disordered" evidence="3">
    <location>
        <begin position="251"/>
        <end position="292"/>
    </location>
</feature>
<organism evidence="7 8">
    <name type="scientific">Penstemon smallii</name>
    <dbReference type="NCBI Taxonomy" id="265156"/>
    <lineage>
        <taxon>Eukaryota</taxon>
        <taxon>Viridiplantae</taxon>
        <taxon>Streptophyta</taxon>
        <taxon>Embryophyta</taxon>
        <taxon>Tracheophyta</taxon>
        <taxon>Spermatophyta</taxon>
        <taxon>Magnoliopsida</taxon>
        <taxon>eudicotyledons</taxon>
        <taxon>Gunneridae</taxon>
        <taxon>Pentapetalae</taxon>
        <taxon>asterids</taxon>
        <taxon>lamiids</taxon>
        <taxon>Lamiales</taxon>
        <taxon>Plantaginaceae</taxon>
        <taxon>Cheloneae</taxon>
        <taxon>Penstemon</taxon>
    </lineage>
</organism>
<reference evidence="7 8" key="1">
    <citation type="submission" date="2024-12" db="EMBL/GenBank/DDBJ databases">
        <title>The unique morphological basis and parallel evolutionary history of personate flowers in Penstemon.</title>
        <authorList>
            <person name="Depatie T.H."/>
            <person name="Wessinger C.A."/>
        </authorList>
    </citation>
    <scope>NUCLEOTIDE SEQUENCE [LARGE SCALE GENOMIC DNA]</scope>
    <source>
        <strain evidence="7">WTNN_2</strain>
        <tissue evidence="7">Leaf</tissue>
    </source>
</reference>
<dbReference type="Proteomes" id="UP001634393">
    <property type="component" value="Unassembled WGS sequence"/>
</dbReference>
<evidence type="ECO:0000313" key="7">
    <source>
        <dbReference type="EMBL" id="KAL3828972.1"/>
    </source>
</evidence>
<evidence type="ECO:0000256" key="1">
    <source>
        <dbReference type="ARBA" id="ARBA00025793"/>
    </source>
</evidence>
<comment type="similarity">
    <text evidence="1">Belongs to the formin-like family. Class-I subfamily.</text>
</comment>
<dbReference type="AlphaFoldDB" id="A0ABD3SWJ9"/>
<dbReference type="PROSITE" id="PS51444">
    <property type="entry name" value="FH2"/>
    <property type="match status" value="1"/>
</dbReference>
<evidence type="ECO:0000313" key="8">
    <source>
        <dbReference type="Proteomes" id="UP001634393"/>
    </source>
</evidence>
<dbReference type="InterPro" id="IPR042201">
    <property type="entry name" value="FH2_Formin_sf"/>
</dbReference>
<evidence type="ECO:0000259" key="6">
    <source>
        <dbReference type="PROSITE" id="PS51444"/>
    </source>
</evidence>
<comment type="caution">
    <text evidence="7">The sequence shown here is derived from an EMBL/GenBank/DDBJ whole genome shotgun (WGS) entry which is preliminary data.</text>
</comment>
<dbReference type="SUPFAM" id="SSF101447">
    <property type="entry name" value="Formin homology 2 domain (FH2 domain)"/>
    <property type="match status" value="1"/>
</dbReference>
<feature type="signal peptide" evidence="5">
    <location>
        <begin position="1"/>
        <end position="20"/>
    </location>
</feature>
<keyword evidence="8" id="KW-1185">Reference proteome</keyword>
<protein>
    <recommendedName>
        <fullName evidence="2">Formin-like protein</fullName>
    </recommendedName>
</protein>
<dbReference type="EMBL" id="JBJXBP010000005">
    <property type="protein sequence ID" value="KAL3828972.1"/>
    <property type="molecule type" value="Genomic_DNA"/>
</dbReference>
<feature type="compositionally biased region" description="Low complexity" evidence="3">
    <location>
        <begin position="169"/>
        <end position="194"/>
    </location>
</feature>
<feature type="region of interest" description="Disordered" evidence="3">
    <location>
        <begin position="47"/>
        <end position="86"/>
    </location>
</feature>
<keyword evidence="4" id="KW-1133">Transmembrane helix</keyword>
<feature type="region of interest" description="Disordered" evidence="3">
    <location>
        <begin position="304"/>
        <end position="328"/>
    </location>
</feature>
<name>A0ABD3SWJ9_9LAMI</name>
<feature type="region of interest" description="Disordered" evidence="3">
    <location>
        <begin position="168"/>
        <end position="211"/>
    </location>
</feature>
<proteinExistence type="inferred from homology"/>
<keyword evidence="4" id="KW-0812">Transmembrane</keyword>
<feature type="compositionally biased region" description="Low complexity" evidence="3">
    <location>
        <begin position="252"/>
        <end position="289"/>
    </location>
</feature>
<dbReference type="InterPro" id="IPR015425">
    <property type="entry name" value="FH2_Formin"/>
</dbReference>
<evidence type="ECO:0000256" key="3">
    <source>
        <dbReference type="SAM" id="MobiDB-lite"/>
    </source>
</evidence>
<feature type="transmembrane region" description="Helical" evidence="4">
    <location>
        <begin position="92"/>
        <end position="114"/>
    </location>
</feature>
<keyword evidence="5" id="KW-0732">Signal</keyword>
<dbReference type="PANTHER" id="PTHR23213:SF276">
    <property type="entry name" value="FORMIN-LIKE PROTEIN 1"/>
    <property type="match status" value="1"/>
</dbReference>
<dbReference type="PANTHER" id="PTHR23213">
    <property type="entry name" value="FORMIN-RELATED"/>
    <property type="match status" value="1"/>
</dbReference>
<feature type="compositionally biased region" description="Polar residues" evidence="3">
    <location>
        <begin position="138"/>
        <end position="156"/>
    </location>
</feature>
<gene>
    <name evidence="7" type="ORF">ACJIZ3_017774</name>
</gene>
<dbReference type="InterPro" id="IPR027643">
    <property type="entry name" value="Formin-like_plant"/>
</dbReference>
<dbReference type="Gene3D" id="1.20.58.2220">
    <property type="entry name" value="Formin, FH2 domain"/>
    <property type="match status" value="1"/>
</dbReference>
<keyword evidence="4" id="KW-0472">Membrane</keyword>
<evidence type="ECO:0000256" key="5">
    <source>
        <dbReference type="SAM" id="SignalP"/>
    </source>
</evidence>
<feature type="chain" id="PRO_5044893813" description="Formin-like protein" evidence="5">
    <location>
        <begin position="21"/>
        <end position="808"/>
    </location>
</feature>